<dbReference type="Proteomes" id="UP001153737">
    <property type="component" value="Chromosome 15"/>
</dbReference>
<evidence type="ECO:0000256" key="4">
    <source>
        <dbReference type="PROSITE-ProRule" id="PRU00146"/>
    </source>
</evidence>
<dbReference type="GO" id="GO:0008270">
    <property type="term" value="F:zinc ion binding"/>
    <property type="evidence" value="ECO:0007669"/>
    <property type="project" value="UniProtKB-KW"/>
</dbReference>
<evidence type="ECO:0000256" key="5">
    <source>
        <dbReference type="SAM" id="Coils"/>
    </source>
</evidence>
<reference evidence="7" key="1">
    <citation type="submission" date="2022-01" db="EMBL/GenBank/DDBJ databases">
        <authorList>
            <person name="King R."/>
        </authorList>
    </citation>
    <scope>NUCLEOTIDE SEQUENCE</scope>
</reference>
<dbReference type="PANTHER" id="PTHR11505">
    <property type="entry name" value="L1 TRANSPOSABLE ELEMENT-RELATED"/>
    <property type="match status" value="1"/>
</dbReference>
<dbReference type="SMART" id="SM00249">
    <property type="entry name" value="PHD"/>
    <property type="match status" value="1"/>
</dbReference>
<name>A0A9N9X219_PHACE</name>
<reference evidence="7" key="2">
    <citation type="submission" date="2022-10" db="EMBL/GenBank/DDBJ databases">
        <authorList>
            <consortium name="ENA_rothamsted_submissions"/>
            <consortium name="culmorum"/>
            <person name="King R."/>
        </authorList>
    </citation>
    <scope>NUCLEOTIDE SEQUENCE</scope>
</reference>
<evidence type="ECO:0000313" key="8">
    <source>
        <dbReference type="Proteomes" id="UP001153737"/>
    </source>
</evidence>
<accession>A0A9N9X219</accession>
<dbReference type="InterPro" id="IPR019786">
    <property type="entry name" value="Zinc_finger_PHD-type_CS"/>
</dbReference>
<feature type="domain" description="PHD-type" evidence="6">
    <location>
        <begin position="2"/>
        <end position="59"/>
    </location>
</feature>
<dbReference type="InterPro" id="IPR013083">
    <property type="entry name" value="Znf_RING/FYVE/PHD"/>
</dbReference>
<feature type="coiled-coil region" evidence="5">
    <location>
        <begin position="115"/>
        <end position="149"/>
    </location>
</feature>
<evidence type="ECO:0000256" key="3">
    <source>
        <dbReference type="ARBA" id="ARBA00022833"/>
    </source>
</evidence>
<dbReference type="EMBL" id="OU896721">
    <property type="protein sequence ID" value="CAG9817115.1"/>
    <property type="molecule type" value="Genomic_DNA"/>
</dbReference>
<dbReference type="AlphaFoldDB" id="A0A9N9X219"/>
<sequence>MPEQCGLCTVLISRSNLGIQCQGRCKKQYHLKCVSLPPGLADLSADSGVLWLCKQCKQGTPNAGISSPLMTEMMDKINIVLADMTGIKCNQTEVMDSLKFYGDKIDDFTRQMKTVKVMMKDLNTAKQEILFLKNECSELRSEVQFLQQQSRAKNVEISGIPERKGEIISQVIKNVGVHLGINIVDSELDEVHRVMRHPSATNTNLPKNIVIKFSTITKRNQFIQAYRHQKKTGKMYTTDFGIEGPK</sequence>
<dbReference type="Gene3D" id="3.30.70.1820">
    <property type="entry name" value="L1 transposable element, RRM domain"/>
    <property type="match status" value="1"/>
</dbReference>
<protein>
    <recommendedName>
        <fullName evidence="6">PHD-type domain-containing protein</fullName>
    </recommendedName>
</protein>
<organism evidence="7 8">
    <name type="scientific">Phaedon cochleariae</name>
    <name type="common">Mustard beetle</name>
    <dbReference type="NCBI Taxonomy" id="80249"/>
    <lineage>
        <taxon>Eukaryota</taxon>
        <taxon>Metazoa</taxon>
        <taxon>Ecdysozoa</taxon>
        <taxon>Arthropoda</taxon>
        <taxon>Hexapoda</taxon>
        <taxon>Insecta</taxon>
        <taxon>Pterygota</taxon>
        <taxon>Neoptera</taxon>
        <taxon>Endopterygota</taxon>
        <taxon>Coleoptera</taxon>
        <taxon>Polyphaga</taxon>
        <taxon>Cucujiformia</taxon>
        <taxon>Chrysomeloidea</taxon>
        <taxon>Chrysomelidae</taxon>
        <taxon>Chrysomelinae</taxon>
        <taxon>Chrysomelini</taxon>
        <taxon>Phaedon</taxon>
    </lineage>
</organism>
<gene>
    <name evidence="7" type="ORF">PHAECO_LOCUS4832</name>
</gene>
<dbReference type="Gene3D" id="3.30.40.10">
    <property type="entry name" value="Zinc/RING finger domain, C3HC4 (zinc finger)"/>
    <property type="match status" value="1"/>
</dbReference>
<evidence type="ECO:0000256" key="1">
    <source>
        <dbReference type="ARBA" id="ARBA00022723"/>
    </source>
</evidence>
<dbReference type="InterPro" id="IPR011011">
    <property type="entry name" value="Znf_FYVE_PHD"/>
</dbReference>
<keyword evidence="1" id="KW-0479">Metal-binding</keyword>
<dbReference type="InterPro" id="IPR001965">
    <property type="entry name" value="Znf_PHD"/>
</dbReference>
<evidence type="ECO:0000259" key="6">
    <source>
        <dbReference type="PROSITE" id="PS50016"/>
    </source>
</evidence>
<keyword evidence="5" id="KW-0175">Coiled coil</keyword>
<dbReference type="PROSITE" id="PS50016">
    <property type="entry name" value="ZF_PHD_2"/>
    <property type="match status" value="1"/>
</dbReference>
<dbReference type="OrthoDB" id="6761697at2759"/>
<evidence type="ECO:0000256" key="2">
    <source>
        <dbReference type="ARBA" id="ARBA00022771"/>
    </source>
</evidence>
<keyword evidence="2 4" id="KW-0863">Zinc-finger</keyword>
<dbReference type="InterPro" id="IPR004244">
    <property type="entry name" value="Transposase_22"/>
</dbReference>
<evidence type="ECO:0000313" key="7">
    <source>
        <dbReference type="EMBL" id="CAG9817115.1"/>
    </source>
</evidence>
<dbReference type="SUPFAM" id="SSF57903">
    <property type="entry name" value="FYVE/PHD zinc finger"/>
    <property type="match status" value="1"/>
</dbReference>
<dbReference type="Pfam" id="PF00628">
    <property type="entry name" value="PHD"/>
    <property type="match status" value="1"/>
</dbReference>
<keyword evidence="8" id="KW-1185">Reference proteome</keyword>
<proteinExistence type="predicted"/>
<keyword evidence="3" id="KW-0862">Zinc</keyword>
<dbReference type="PROSITE" id="PS01359">
    <property type="entry name" value="ZF_PHD_1"/>
    <property type="match status" value="1"/>
</dbReference>
<dbReference type="InterPro" id="IPR019787">
    <property type="entry name" value="Znf_PHD-finger"/>
</dbReference>